<reference evidence="2" key="1">
    <citation type="journal article" date="2012" name="MBio">
        <title>Comparative genome analysis of Trichophyton rubrum and related dermatophytes reveals candidate genes involved in infection.</title>
        <authorList>
            <person name="Martinez D.A."/>
            <person name="Oliver B.G."/>
            <person name="Graeser Y."/>
            <person name="Goldberg J.M."/>
            <person name="Li W."/>
            <person name="Martinez-Rossi N.M."/>
            <person name="Monod M."/>
            <person name="Shelest E."/>
            <person name="Barton R.C."/>
            <person name="Birch E."/>
            <person name="Brakhage A.A."/>
            <person name="Chen Z."/>
            <person name="Gurr S.J."/>
            <person name="Heiman D."/>
            <person name="Heitman J."/>
            <person name="Kosti I."/>
            <person name="Rossi A."/>
            <person name="Saif S."/>
            <person name="Samalova M."/>
            <person name="Saunders C.W."/>
            <person name="Shea T."/>
            <person name="Summerbell R.C."/>
            <person name="Xu J."/>
            <person name="Young S."/>
            <person name="Zeng Q."/>
            <person name="Birren B.W."/>
            <person name="Cuomo C.A."/>
            <person name="White T.C."/>
        </authorList>
    </citation>
    <scope>NUCLEOTIDE SEQUENCE [LARGE SCALE GENOMIC DNA]</scope>
    <source>
        <strain evidence="2">ATCC MYA-4605 / CBS 113480</strain>
    </source>
</reference>
<sequence>MLSLFVMPSFDGKFRCYELVFPITRRLVLTEELEQRRCRGHNTGMPVNMVVVHGQVDWNCRLFLEQGKAATFIYQLSVRQAASLTSRLYRVTKLDRVNKLERRSRGGLIVAVTMYWQPNVNRRQSFYSRVKSASKKCNGFCQGNFTLLDGFILMAALDDAEGIILYCAILEAVSTEYSGTRMYTACPSYSTCNTSGIEGEWLTVVPRTEGTATCAVLQKMKPPEPGSHRKYRVGMVAHG</sequence>
<dbReference type="VEuPathDB" id="FungiDB:MCYG_08680"/>
<dbReference type="RefSeq" id="XP_002842849.1">
    <property type="nucleotide sequence ID" value="XM_002842803.1"/>
</dbReference>
<evidence type="ECO:0000313" key="1">
    <source>
        <dbReference type="EMBL" id="EEQ35861.1"/>
    </source>
</evidence>
<keyword evidence="2" id="KW-1185">Reference proteome</keyword>
<dbReference type="GeneID" id="9224068"/>
<dbReference type="EMBL" id="DS995709">
    <property type="protein sequence ID" value="EEQ35861.1"/>
    <property type="molecule type" value="Genomic_DNA"/>
</dbReference>
<dbReference type="HOGENOM" id="CLU_1160877_0_0_1"/>
<evidence type="ECO:0000313" key="2">
    <source>
        <dbReference type="Proteomes" id="UP000002035"/>
    </source>
</evidence>
<accession>C5G158</accession>
<dbReference type="AlphaFoldDB" id="C5G158"/>
<dbReference type="Proteomes" id="UP000002035">
    <property type="component" value="Unassembled WGS sequence"/>
</dbReference>
<gene>
    <name evidence="1" type="ORF">MCYG_08680</name>
</gene>
<organism evidence="1 2">
    <name type="scientific">Arthroderma otae (strain ATCC MYA-4605 / CBS 113480)</name>
    <name type="common">Microsporum canis</name>
    <dbReference type="NCBI Taxonomy" id="554155"/>
    <lineage>
        <taxon>Eukaryota</taxon>
        <taxon>Fungi</taxon>
        <taxon>Dikarya</taxon>
        <taxon>Ascomycota</taxon>
        <taxon>Pezizomycotina</taxon>
        <taxon>Eurotiomycetes</taxon>
        <taxon>Eurotiomycetidae</taxon>
        <taxon>Onygenales</taxon>
        <taxon>Arthrodermataceae</taxon>
        <taxon>Microsporum</taxon>
    </lineage>
</organism>
<proteinExistence type="predicted"/>
<protein>
    <submittedName>
        <fullName evidence="1">Uncharacterized protein</fullName>
    </submittedName>
</protein>
<name>C5G158_ARTOC</name>